<keyword evidence="4 13" id="KW-0716">Sensory transduction</keyword>
<feature type="transmembrane region" description="Helical" evidence="13">
    <location>
        <begin position="283"/>
        <end position="301"/>
    </location>
</feature>
<evidence type="ECO:0000256" key="4">
    <source>
        <dbReference type="ARBA" id="ARBA00022606"/>
    </source>
</evidence>
<evidence type="ECO:0000256" key="6">
    <source>
        <dbReference type="ARBA" id="ARBA00022725"/>
    </source>
</evidence>
<feature type="transmembrane region" description="Helical" evidence="13">
    <location>
        <begin position="139"/>
        <end position="161"/>
    </location>
</feature>
<dbReference type="Proteomes" id="UP000028990">
    <property type="component" value="Unassembled WGS sequence"/>
</dbReference>
<evidence type="ECO:0000313" key="16">
    <source>
        <dbReference type="EMBL" id="KFO18765.1"/>
    </source>
</evidence>
<dbReference type="InterPro" id="IPR050516">
    <property type="entry name" value="Olfactory_GPCR"/>
</dbReference>
<dbReference type="InterPro" id="IPR000276">
    <property type="entry name" value="GPCR_Rhodpsn"/>
</dbReference>
<dbReference type="Gene3D" id="1.20.1070.10">
    <property type="entry name" value="Rhodopsin 7-helix transmembrane proteins"/>
    <property type="match status" value="1"/>
</dbReference>
<feature type="domain" description="G-protein coupled receptors family 1 profile" evidence="15">
    <location>
        <begin position="82"/>
        <end position="331"/>
    </location>
</feature>
<evidence type="ECO:0000256" key="5">
    <source>
        <dbReference type="ARBA" id="ARBA00022692"/>
    </source>
</evidence>
<dbReference type="PROSITE" id="PS50262">
    <property type="entry name" value="G_PROTEIN_RECEP_F1_2"/>
    <property type="match status" value="1"/>
</dbReference>
<dbReference type="PANTHER" id="PTHR26452">
    <property type="entry name" value="OLFACTORY RECEPTOR"/>
    <property type="match status" value="1"/>
</dbReference>
<comment type="subcellular location">
    <subcellularLocation>
        <location evidence="2 13">Cell membrane</location>
        <topology evidence="2 13">Multi-pass membrane protein</topology>
    </subcellularLocation>
</comment>
<protein>
    <recommendedName>
        <fullName evidence="13">Olfactory receptor</fullName>
    </recommendedName>
</protein>
<dbReference type="SUPFAM" id="SSF81321">
    <property type="entry name" value="Family A G protein-coupled receptor-like"/>
    <property type="match status" value="1"/>
</dbReference>
<dbReference type="Pfam" id="PF13853">
    <property type="entry name" value="7tm_4"/>
    <property type="match status" value="1"/>
</dbReference>
<evidence type="ECO:0000259" key="15">
    <source>
        <dbReference type="PROSITE" id="PS50262"/>
    </source>
</evidence>
<keyword evidence="11 12" id="KW-0807">Transducer</keyword>
<feature type="transmembrane region" description="Helical" evidence="13">
    <location>
        <begin position="100"/>
        <end position="119"/>
    </location>
</feature>
<keyword evidence="7 13" id="KW-1133">Transmembrane helix</keyword>
<feature type="transmembrane region" description="Helical" evidence="13">
    <location>
        <begin position="70"/>
        <end position="91"/>
    </location>
</feature>
<dbReference type="PROSITE" id="PS00237">
    <property type="entry name" value="G_PROTEIN_RECEP_F1_1"/>
    <property type="match status" value="1"/>
</dbReference>
<evidence type="ECO:0000256" key="10">
    <source>
        <dbReference type="ARBA" id="ARBA00023170"/>
    </source>
</evidence>
<evidence type="ECO:0000256" key="9">
    <source>
        <dbReference type="ARBA" id="ARBA00023136"/>
    </source>
</evidence>
<feature type="transmembrane region" description="Helical" evidence="13">
    <location>
        <begin position="238"/>
        <end position="262"/>
    </location>
</feature>
<evidence type="ECO:0000256" key="14">
    <source>
        <dbReference type="SAM" id="MobiDB-lite"/>
    </source>
</evidence>
<dbReference type="FunFam" id="1.20.1070.10:FF:000037">
    <property type="entry name" value="Olfactory receptor"/>
    <property type="match status" value="1"/>
</dbReference>
<dbReference type="InterPro" id="IPR000725">
    <property type="entry name" value="Olfact_rcpt"/>
</dbReference>
<keyword evidence="17" id="KW-1185">Reference proteome</keyword>
<dbReference type="PRINTS" id="PR00245">
    <property type="entry name" value="OLFACTORYR"/>
</dbReference>
<comment type="function">
    <text evidence="1">Odorant receptor.</text>
</comment>
<keyword evidence="6 13" id="KW-0552">Olfaction</keyword>
<dbReference type="GO" id="GO:0004930">
    <property type="term" value="F:G protein-coupled receptor activity"/>
    <property type="evidence" value="ECO:0007669"/>
    <property type="project" value="UniProtKB-KW"/>
</dbReference>
<evidence type="ECO:0000256" key="3">
    <source>
        <dbReference type="ARBA" id="ARBA00022475"/>
    </source>
</evidence>
<proteinExistence type="inferred from homology"/>
<keyword evidence="10 12" id="KW-0675">Receptor</keyword>
<evidence type="ECO:0000313" key="17">
    <source>
        <dbReference type="Proteomes" id="UP000028990"/>
    </source>
</evidence>
<feature type="transmembrane region" description="Helical" evidence="13">
    <location>
        <begin position="313"/>
        <end position="333"/>
    </location>
</feature>
<dbReference type="OMA" id="HYGICIT"/>
<evidence type="ECO:0000256" key="12">
    <source>
        <dbReference type="RuleBase" id="RU000688"/>
    </source>
</evidence>
<accession>A0A091CNR8</accession>
<keyword evidence="9 13" id="KW-0472">Membrane</keyword>
<dbReference type="EMBL" id="KN125340">
    <property type="protein sequence ID" value="KFO18765.1"/>
    <property type="molecule type" value="Genomic_DNA"/>
</dbReference>
<evidence type="ECO:0000256" key="8">
    <source>
        <dbReference type="ARBA" id="ARBA00023040"/>
    </source>
</evidence>
<keyword evidence="5 12" id="KW-0812">Transmembrane</keyword>
<evidence type="ECO:0000256" key="7">
    <source>
        <dbReference type="ARBA" id="ARBA00022989"/>
    </source>
</evidence>
<reference evidence="16 17" key="1">
    <citation type="submission" date="2013-11" db="EMBL/GenBank/DDBJ databases">
        <title>The Damaraland mole rat (Fukomys damarensis) genome and evolution of African mole rats.</title>
        <authorList>
            <person name="Gladyshev V.N."/>
            <person name="Fang X."/>
        </authorList>
    </citation>
    <scope>NUCLEOTIDE SEQUENCE [LARGE SCALE GENOMIC DNA]</scope>
    <source>
        <tissue evidence="16">Liver</tissue>
    </source>
</reference>
<dbReference type="GO" id="GO:0005886">
    <property type="term" value="C:plasma membrane"/>
    <property type="evidence" value="ECO:0007669"/>
    <property type="project" value="UniProtKB-SubCell"/>
</dbReference>
<dbReference type="AlphaFoldDB" id="A0A091CNR8"/>
<evidence type="ECO:0000256" key="11">
    <source>
        <dbReference type="ARBA" id="ARBA00023224"/>
    </source>
</evidence>
<dbReference type="PRINTS" id="PR00237">
    <property type="entry name" value="GPCRRHODOPSN"/>
</dbReference>
<dbReference type="STRING" id="885580.ENSFDAP00000006066"/>
<keyword evidence="8 12" id="KW-0297">G-protein coupled receptor</keyword>
<keyword evidence="3 13" id="KW-1003">Cell membrane</keyword>
<name>A0A091CNR8_FUKDA</name>
<organism evidence="16 17">
    <name type="scientific">Fukomys damarensis</name>
    <name type="common">Damaraland mole rat</name>
    <name type="synonym">Cryptomys damarensis</name>
    <dbReference type="NCBI Taxonomy" id="885580"/>
    <lineage>
        <taxon>Eukaryota</taxon>
        <taxon>Metazoa</taxon>
        <taxon>Chordata</taxon>
        <taxon>Craniata</taxon>
        <taxon>Vertebrata</taxon>
        <taxon>Euteleostomi</taxon>
        <taxon>Mammalia</taxon>
        <taxon>Eutheria</taxon>
        <taxon>Euarchontoglires</taxon>
        <taxon>Glires</taxon>
        <taxon>Rodentia</taxon>
        <taxon>Hystricomorpha</taxon>
        <taxon>Bathyergidae</taxon>
        <taxon>Fukomys</taxon>
    </lineage>
</organism>
<gene>
    <name evidence="16" type="ORF">H920_19840</name>
</gene>
<evidence type="ECO:0000256" key="13">
    <source>
        <dbReference type="RuleBase" id="RU363047"/>
    </source>
</evidence>
<dbReference type="CDD" id="cd15227">
    <property type="entry name" value="7tmA_OR14-like"/>
    <property type="match status" value="1"/>
</dbReference>
<evidence type="ECO:0000256" key="2">
    <source>
        <dbReference type="ARBA" id="ARBA00004651"/>
    </source>
</evidence>
<dbReference type="GO" id="GO:0004984">
    <property type="term" value="F:olfactory receptor activity"/>
    <property type="evidence" value="ECO:0007669"/>
    <property type="project" value="InterPro"/>
</dbReference>
<comment type="similarity">
    <text evidence="12">Belongs to the G-protein coupled receptor 1 family.</text>
</comment>
<sequence>MSRELQKTEAESRSQHGWKEEEPHRTCTEKSQLKHRDHGRWADMDNLTIFTEFLLMDVAGSRELQVLQGVLFLVIYLGALTGNLVTVTVIVTDTRLHSPMYFFISNVALLDLGSISVVVPKTVVNSLMGSKTISLQECAAQIFLYLLFAEVEIALLVVMSYDRYVAICHPLHYGLIITPSLCSQATAGCWASGLVYSAVHTGALFRLPFTKTNAIQQYFCDIPQILRISSSDVQVSEFAIIFLSVCLGLVCFAFMFVSYVNIFSTVLKTRSGEARNKAVSTCTPQLVILLLFLISGSVAALGPVAKKSSLHNLLTAVFYVVLPPFVNPIIYCLRNREINAALQRMLNRFSELQSKIFKTIT</sequence>
<evidence type="ECO:0000256" key="1">
    <source>
        <dbReference type="ARBA" id="ARBA00002936"/>
    </source>
</evidence>
<dbReference type="InterPro" id="IPR017452">
    <property type="entry name" value="GPCR_Rhodpsn_7TM"/>
</dbReference>
<feature type="region of interest" description="Disordered" evidence="14">
    <location>
        <begin position="1"/>
        <end position="31"/>
    </location>
</feature>